<dbReference type="EMBL" id="CP095053">
    <property type="protein sequence ID" value="UOR05236.1"/>
    <property type="molecule type" value="Genomic_DNA"/>
</dbReference>
<feature type="signal peptide" evidence="2">
    <location>
        <begin position="1"/>
        <end position="22"/>
    </location>
</feature>
<feature type="region of interest" description="Disordered" evidence="1">
    <location>
        <begin position="28"/>
        <end position="138"/>
    </location>
</feature>
<evidence type="ECO:0000313" key="3">
    <source>
        <dbReference type="EMBL" id="UOR05236.1"/>
    </source>
</evidence>
<accession>A0A8T9SZH4</accession>
<sequence length="150" mass="16794">MKHFCLCLSLLLFTILAQQAVAQATLATRKSVVSDEPATRRSGKKKASDEDIARMQRRMSMNSDEAKRDKQMEILEARSGMGSNTSFSRGSNSARQYDSRNGGFTVKKFKAKNVGSLRQKRGQTHAAPGIDPKGKPLKHKHKYKKGFLFF</sequence>
<feature type="compositionally biased region" description="Basic and acidic residues" evidence="1">
    <location>
        <begin position="64"/>
        <end position="76"/>
    </location>
</feature>
<protein>
    <recommendedName>
        <fullName evidence="5">DUF4890 domain-containing protein</fullName>
    </recommendedName>
</protein>
<name>A0A8T9SZH4_9BACT</name>
<dbReference type="RefSeq" id="WP_245093335.1">
    <property type="nucleotide sequence ID" value="NZ_CP095053.1"/>
</dbReference>
<proteinExistence type="predicted"/>
<evidence type="ECO:0000313" key="4">
    <source>
        <dbReference type="Proteomes" id="UP000829925"/>
    </source>
</evidence>
<dbReference type="KEGG" id="haei:MUN82_20175"/>
<reference evidence="3 4" key="1">
    <citation type="submission" date="2022-04" db="EMBL/GenBank/DDBJ databases">
        <title>Hymenobacter sp. isolated from the air.</title>
        <authorList>
            <person name="Won M."/>
            <person name="Lee C.-M."/>
            <person name="Woen H.-Y."/>
            <person name="Kwon S.-W."/>
        </authorList>
    </citation>
    <scope>NUCLEOTIDE SEQUENCE [LARGE SCALE GENOMIC DNA]</scope>
    <source>
        <strain evidence="4">5413 J-13</strain>
    </source>
</reference>
<organism evidence="3 4">
    <name type="scientific">Hymenobacter aerilatus</name>
    <dbReference type="NCBI Taxonomy" id="2932251"/>
    <lineage>
        <taxon>Bacteria</taxon>
        <taxon>Pseudomonadati</taxon>
        <taxon>Bacteroidota</taxon>
        <taxon>Cytophagia</taxon>
        <taxon>Cytophagales</taxon>
        <taxon>Hymenobacteraceae</taxon>
        <taxon>Hymenobacter</taxon>
    </lineage>
</organism>
<keyword evidence="2" id="KW-0732">Signal</keyword>
<keyword evidence="4" id="KW-1185">Reference proteome</keyword>
<evidence type="ECO:0000256" key="2">
    <source>
        <dbReference type="SAM" id="SignalP"/>
    </source>
</evidence>
<feature type="compositionally biased region" description="Polar residues" evidence="1">
    <location>
        <begin position="81"/>
        <end position="96"/>
    </location>
</feature>
<dbReference type="AlphaFoldDB" id="A0A8T9SZH4"/>
<evidence type="ECO:0008006" key="5">
    <source>
        <dbReference type="Google" id="ProtNLM"/>
    </source>
</evidence>
<evidence type="ECO:0000256" key="1">
    <source>
        <dbReference type="SAM" id="MobiDB-lite"/>
    </source>
</evidence>
<gene>
    <name evidence="3" type="ORF">MUN82_20175</name>
</gene>
<dbReference type="Proteomes" id="UP000829925">
    <property type="component" value="Chromosome"/>
</dbReference>
<feature type="chain" id="PRO_5035750166" description="DUF4890 domain-containing protein" evidence="2">
    <location>
        <begin position="23"/>
        <end position="150"/>
    </location>
</feature>